<evidence type="ECO:0000313" key="6">
    <source>
        <dbReference type="EMBL" id="OQD86649.1"/>
    </source>
</evidence>
<dbReference type="Proteomes" id="UP000191672">
    <property type="component" value="Unassembled WGS sequence"/>
</dbReference>
<feature type="repeat" description="ANK" evidence="4">
    <location>
        <begin position="440"/>
        <end position="472"/>
    </location>
</feature>
<dbReference type="PANTHER" id="PTHR24136:SF15">
    <property type="entry name" value="ANK_REP_REGION DOMAIN-CONTAINING PROTEIN"/>
    <property type="match status" value="1"/>
</dbReference>
<evidence type="ECO:0000256" key="4">
    <source>
        <dbReference type="PROSITE-ProRule" id="PRU00023"/>
    </source>
</evidence>
<keyword evidence="2" id="KW-0677">Repeat</keyword>
<dbReference type="Gene3D" id="1.25.40.20">
    <property type="entry name" value="Ankyrin repeat-containing domain"/>
    <property type="match status" value="2"/>
</dbReference>
<dbReference type="EMBL" id="MDYN01000007">
    <property type="protein sequence ID" value="OQD86649.1"/>
    <property type="molecule type" value="Genomic_DNA"/>
</dbReference>
<sequence length="606" mass="66104">MPQVVRLAQSHQISAIRLLAESLYEATRATAASSNQAHNELALLLTVLNTTETYSSLSETGCPHMPVLAKRLQSCHDILVDLQKLHLHPDALGAQSQINEIRANLSSLIFGLSEINTNMMISSQKSINKSLTRLIDANSTEAQELSALSDHLDEDVSKAEADQVWAQLQHCLDTAGVRPEMSTQNREYIISSLKKMRKSEKRSAIDTAAAPADISTSSPKALSLIHKRSLDDTNDSLENQPNGPPIVPSPSREPKPPRRKPLASCLGLSKIPVVIEENLPIPVVFEVQDSAGIRNQPLPHEDFPIPAWTESTIESVISSREHTSQTDSSIPSTPSIPTTHETNPTTLEPTLHALKVVQSKKPNRMSRIMFQMTNSKQKLITAIQKGDLETLTTLLTKGADAKTTNHEGQTPLMAAASYGHENIVRLLIEFGADMDAQAHDGETALTTAAGRGFERIIRILIASGAKTNSKMGARTKTPLSQAAAFGQDRIVKLLLDCGADINALNNTGHTALGVAALNGNMRVARVLLDRGANVDKSGSTWQSPLLEAIRQNHAEMVVLLMERRANPPSPFREVYGYPTFLHYEVAKKVDEVDDATDKTNNEAYED</sequence>
<evidence type="ECO:0000256" key="2">
    <source>
        <dbReference type="ARBA" id="ARBA00022737"/>
    </source>
</evidence>
<feature type="region of interest" description="Disordered" evidence="5">
    <location>
        <begin position="232"/>
        <end position="263"/>
    </location>
</feature>
<organism evidence="6 7">
    <name type="scientific">Penicillium antarcticum</name>
    <dbReference type="NCBI Taxonomy" id="416450"/>
    <lineage>
        <taxon>Eukaryota</taxon>
        <taxon>Fungi</taxon>
        <taxon>Dikarya</taxon>
        <taxon>Ascomycota</taxon>
        <taxon>Pezizomycotina</taxon>
        <taxon>Eurotiomycetes</taxon>
        <taxon>Eurotiomycetidae</taxon>
        <taxon>Eurotiales</taxon>
        <taxon>Aspergillaceae</taxon>
        <taxon>Penicillium</taxon>
    </lineage>
</organism>
<evidence type="ECO:0000313" key="7">
    <source>
        <dbReference type="Proteomes" id="UP000191672"/>
    </source>
</evidence>
<comment type="caution">
    <text evidence="6">The sequence shown here is derived from an EMBL/GenBank/DDBJ whole genome shotgun (WGS) entry which is preliminary data.</text>
</comment>
<dbReference type="Pfam" id="PF12796">
    <property type="entry name" value="Ank_2"/>
    <property type="match status" value="2"/>
</dbReference>
<dbReference type="PROSITE" id="PS50088">
    <property type="entry name" value="ANK_REPEAT"/>
    <property type="match status" value="5"/>
</dbReference>
<dbReference type="PROSITE" id="PS50297">
    <property type="entry name" value="ANK_REP_REGION"/>
    <property type="match status" value="4"/>
</dbReference>
<dbReference type="PRINTS" id="PR01415">
    <property type="entry name" value="ANKYRIN"/>
</dbReference>
<evidence type="ECO:0000256" key="1">
    <source>
        <dbReference type="ARBA" id="ARBA00005949"/>
    </source>
</evidence>
<feature type="repeat" description="ANK" evidence="4">
    <location>
        <begin position="474"/>
        <end position="506"/>
    </location>
</feature>
<dbReference type="InterPro" id="IPR036770">
    <property type="entry name" value="Ankyrin_rpt-contain_sf"/>
</dbReference>
<dbReference type="GO" id="GO:0016567">
    <property type="term" value="P:protein ubiquitination"/>
    <property type="evidence" value="ECO:0007669"/>
    <property type="project" value="TreeGrafter"/>
</dbReference>
<dbReference type="STRING" id="416450.A0A1V6QBR2"/>
<evidence type="ECO:0000256" key="3">
    <source>
        <dbReference type="ARBA" id="ARBA00023043"/>
    </source>
</evidence>
<dbReference type="InterPro" id="IPR051573">
    <property type="entry name" value="Ankyrin-SOCS_box_domain"/>
</dbReference>
<keyword evidence="7" id="KW-1185">Reference proteome</keyword>
<comment type="similarity">
    <text evidence="1">Belongs to the ankyrin SOCS box (ASB) family.</text>
</comment>
<dbReference type="SMART" id="SM00248">
    <property type="entry name" value="ANK"/>
    <property type="match status" value="6"/>
</dbReference>
<dbReference type="SUPFAM" id="SSF48403">
    <property type="entry name" value="Ankyrin repeat"/>
    <property type="match status" value="1"/>
</dbReference>
<dbReference type="GO" id="GO:0045732">
    <property type="term" value="P:positive regulation of protein catabolic process"/>
    <property type="evidence" value="ECO:0007669"/>
    <property type="project" value="TreeGrafter"/>
</dbReference>
<accession>A0A1V6QBR2</accession>
<feature type="repeat" description="ANK" evidence="4">
    <location>
        <begin position="507"/>
        <end position="539"/>
    </location>
</feature>
<name>A0A1V6QBR2_9EURO</name>
<feature type="compositionally biased region" description="Low complexity" evidence="5">
    <location>
        <begin position="325"/>
        <end position="339"/>
    </location>
</feature>
<feature type="region of interest" description="Disordered" evidence="5">
    <location>
        <begin position="320"/>
        <end position="345"/>
    </location>
</feature>
<reference evidence="7" key="1">
    <citation type="journal article" date="2017" name="Nat. Microbiol.">
        <title>Global analysis of biosynthetic gene clusters reveals vast potential of secondary metabolite production in Penicillium species.</title>
        <authorList>
            <person name="Nielsen J.C."/>
            <person name="Grijseels S."/>
            <person name="Prigent S."/>
            <person name="Ji B."/>
            <person name="Dainat J."/>
            <person name="Nielsen K.F."/>
            <person name="Frisvad J.C."/>
            <person name="Workman M."/>
            <person name="Nielsen J."/>
        </authorList>
    </citation>
    <scope>NUCLEOTIDE SEQUENCE [LARGE SCALE GENOMIC DNA]</scope>
    <source>
        <strain evidence="7">IBT 31811</strain>
    </source>
</reference>
<feature type="repeat" description="ANK" evidence="4">
    <location>
        <begin position="374"/>
        <end position="406"/>
    </location>
</feature>
<protein>
    <submittedName>
        <fullName evidence="6">Uncharacterized protein</fullName>
    </submittedName>
</protein>
<proteinExistence type="inferred from homology"/>
<evidence type="ECO:0000256" key="5">
    <source>
        <dbReference type="SAM" id="MobiDB-lite"/>
    </source>
</evidence>
<dbReference type="PANTHER" id="PTHR24136">
    <property type="entry name" value="SOWAH (DROSOPHILA) HOMOLOG"/>
    <property type="match status" value="1"/>
</dbReference>
<gene>
    <name evidence="6" type="ORF">PENANT_c007G01665</name>
</gene>
<dbReference type="InterPro" id="IPR002110">
    <property type="entry name" value="Ankyrin_rpt"/>
</dbReference>
<dbReference type="AlphaFoldDB" id="A0A1V6QBR2"/>
<feature type="repeat" description="ANK" evidence="4">
    <location>
        <begin position="407"/>
        <end position="439"/>
    </location>
</feature>
<keyword evidence="3 4" id="KW-0040">ANK repeat</keyword>